<proteinExistence type="predicted"/>
<dbReference type="GO" id="GO:0016757">
    <property type="term" value="F:glycosyltransferase activity"/>
    <property type="evidence" value="ECO:0007669"/>
    <property type="project" value="InterPro"/>
</dbReference>
<dbReference type="CDD" id="cd03801">
    <property type="entry name" value="GT4_PimA-like"/>
    <property type="match status" value="1"/>
</dbReference>
<dbReference type="PANTHER" id="PTHR45947:SF3">
    <property type="entry name" value="SULFOQUINOVOSYL TRANSFERASE SQD2"/>
    <property type="match status" value="1"/>
</dbReference>
<dbReference type="AlphaFoldDB" id="A0A2S0HY08"/>
<evidence type="ECO:0000313" key="3">
    <source>
        <dbReference type="EMBL" id="AVI51444.1"/>
    </source>
</evidence>
<dbReference type="PANTHER" id="PTHR45947">
    <property type="entry name" value="SULFOQUINOVOSYL TRANSFERASE SQD2"/>
    <property type="match status" value="1"/>
</dbReference>
<dbReference type="SUPFAM" id="SSF53756">
    <property type="entry name" value="UDP-Glycosyltransferase/glycogen phosphorylase"/>
    <property type="match status" value="1"/>
</dbReference>
<gene>
    <name evidence="3" type="ORF">C5O00_09770</name>
</gene>
<dbReference type="KEGG" id="aue:C5O00_09770"/>
<feature type="domain" description="Glycosyltransferase subfamily 4-like N-terminal" evidence="2">
    <location>
        <begin position="20"/>
        <end position="182"/>
    </location>
</feature>
<accession>A0A2S0HY08</accession>
<dbReference type="InterPro" id="IPR050194">
    <property type="entry name" value="Glycosyltransferase_grp1"/>
</dbReference>
<reference evidence="3 4" key="1">
    <citation type="submission" date="2018-02" db="EMBL/GenBank/DDBJ databases">
        <title>Genomic analysis of the strain RR4-38 isolated from a seawater recirculating aquaculture system.</title>
        <authorList>
            <person name="Kim Y.-S."/>
            <person name="Jang Y.H."/>
            <person name="Kim K.-H."/>
        </authorList>
    </citation>
    <scope>NUCLEOTIDE SEQUENCE [LARGE SCALE GENOMIC DNA]</scope>
    <source>
        <strain evidence="3 4">RR4-38</strain>
    </source>
</reference>
<dbReference type="OrthoDB" id="502646at2"/>
<name>A0A2S0HY08_9FLAO</name>
<protein>
    <submittedName>
        <fullName evidence="3">Glycosyltransferase family 1 protein</fullName>
    </submittedName>
</protein>
<dbReference type="InterPro" id="IPR001296">
    <property type="entry name" value="Glyco_trans_1"/>
</dbReference>
<sequence>MHLGFVTSEYPHPRISRAAGIATSLKNLVDALVRRGVEVSIFVYHEKEDAVFTEDGIRFHLLKKRHYPILGWYRYRKHIAAYVNKFVRSDGIDAIEAPDWTGITAFMKLDAPLVIRFHGSDTYFCYLDGRVQKWKNKFFEKQAVKRAVAFIAPTTFAGQESAKLFGLPKDKVTTIHYGLNLADFRNEDPSEFTKYRLLNIGTIIRKKGVFQLAEMFSKLVAVEPRAELILIGSDSGDMKTGSESTWEVLQSHFSDEAKKRVKYVGKIPYSEVKQHIRDAHVCVFPSLAETLGMVTIESMALQKVVVNTNYGWAEELIDHGVNGYKADPNDTDAYVKIITDLFPSEQKTLEIGKAARTKIEKVFDMEKIVQTNIEFYEQIISR</sequence>
<dbReference type="EMBL" id="CP027062">
    <property type="protein sequence ID" value="AVI51444.1"/>
    <property type="molecule type" value="Genomic_DNA"/>
</dbReference>
<dbReference type="RefSeq" id="WP_105216684.1">
    <property type="nucleotide sequence ID" value="NZ_CP027062.1"/>
</dbReference>
<evidence type="ECO:0000313" key="4">
    <source>
        <dbReference type="Proteomes" id="UP000238442"/>
    </source>
</evidence>
<keyword evidence="3" id="KW-0808">Transferase</keyword>
<dbReference type="Pfam" id="PF13439">
    <property type="entry name" value="Glyco_transf_4"/>
    <property type="match status" value="1"/>
</dbReference>
<evidence type="ECO:0000259" key="1">
    <source>
        <dbReference type="Pfam" id="PF00534"/>
    </source>
</evidence>
<organism evidence="3 4">
    <name type="scientific">Pukyongia salina</name>
    <dbReference type="NCBI Taxonomy" id="2094025"/>
    <lineage>
        <taxon>Bacteria</taxon>
        <taxon>Pseudomonadati</taxon>
        <taxon>Bacteroidota</taxon>
        <taxon>Flavobacteriia</taxon>
        <taxon>Flavobacteriales</taxon>
        <taxon>Flavobacteriaceae</taxon>
        <taxon>Pukyongia</taxon>
    </lineage>
</organism>
<dbReference type="InterPro" id="IPR028098">
    <property type="entry name" value="Glyco_trans_4-like_N"/>
</dbReference>
<feature type="domain" description="Glycosyl transferase family 1" evidence="1">
    <location>
        <begin position="191"/>
        <end position="357"/>
    </location>
</feature>
<dbReference type="Pfam" id="PF00534">
    <property type="entry name" value="Glycos_transf_1"/>
    <property type="match status" value="1"/>
</dbReference>
<keyword evidence="4" id="KW-1185">Reference proteome</keyword>
<dbReference type="Proteomes" id="UP000238442">
    <property type="component" value="Chromosome"/>
</dbReference>
<evidence type="ECO:0000259" key="2">
    <source>
        <dbReference type="Pfam" id="PF13439"/>
    </source>
</evidence>
<dbReference type="Gene3D" id="3.40.50.2000">
    <property type="entry name" value="Glycogen Phosphorylase B"/>
    <property type="match status" value="2"/>
</dbReference>